<feature type="compositionally biased region" description="Basic residues" evidence="1">
    <location>
        <begin position="30"/>
        <end position="39"/>
    </location>
</feature>
<evidence type="ECO:0000256" key="1">
    <source>
        <dbReference type="SAM" id="MobiDB-lite"/>
    </source>
</evidence>
<sequence>MSREVAEQEERIRRGDDLRLQMALEESKKATTKAPKKKS</sequence>
<dbReference type="Proteomes" id="UP000228934">
    <property type="component" value="Unassembled WGS sequence"/>
</dbReference>
<evidence type="ECO:0000313" key="2">
    <source>
        <dbReference type="EMBL" id="PIO13661.1"/>
    </source>
</evidence>
<accession>A0A2G9QEU3</accession>
<organism evidence="2 3">
    <name type="scientific">Aquarana catesbeiana</name>
    <name type="common">American bullfrog</name>
    <name type="synonym">Rana catesbeiana</name>
    <dbReference type="NCBI Taxonomy" id="8400"/>
    <lineage>
        <taxon>Eukaryota</taxon>
        <taxon>Metazoa</taxon>
        <taxon>Chordata</taxon>
        <taxon>Craniata</taxon>
        <taxon>Vertebrata</taxon>
        <taxon>Euteleostomi</taxon>
        <taxon>Amphibia</taxon>
        <taxon>Batrachia</taxon>
        <taxon>Anura</taxon>
        <taxon>Neobatrachia</taxon>
        <taxon>Ranoidea</taxon>
        <taxon>Ranidae</taxon>
        <taxon>Aquarana</taxon>
    </lineage>
</organism>
<feature type="region of interest" description="Disordered" evidence="1">
    <location>
        <begin position="1"/>
        <end position="39"/>
    </location>
</feature>
<name>A0A2G9QEU3_AQUCT</name>
<gene>
    <name evidence="2" type="ORF">AB205_0029700</name>
</gene>
<feature type="non-terminal residue" evidence="2">
    <location>
        <position position="39"/>
    </location>
</feature>
<protein>
    <submittedName>
        <fullName evidence="2">Uncharacterized protein</fullName>
    </submittedName>
</protein>
<keyword evidence="3" id="KW-1185">Reference proteome</keyword>
<dbReference type="EMBL" id="KZ034443">
    <property type="protein sequence ID" value="PIO13661.1"/>
    <property type="molecule type" value="Genomic_DNA"/>
</dbReference>
<feature type="compositionally biased region" description="Basic and acidic residues" evidence="1">
    <location>
        <begin position="1"/>
        <end position="29"/>
    </location>
</feature>
<dbReference type="AlphaFoldDB" id="A0A2G9QEU3"/>
<proteinExistence type="predicted"/>
<evidence type="ECO:0000313" key="3">
    <source>
        <dbReference type="Proteomes" id="UP000228934"/>
    </source>
</evidence>
<reference evidence="3" key="1">
    <citation type="journal article" date="2017" name="Nat. Commun.">
        <title>The North American bullfrog draft genome provides insight into hormonal regulation of long noncoding RNA.</title>
        <authorList>
            <person name="Hammond S.A."/>
            <person name="Warren R.L."/>
            <person name="Vandervalk B.P."/>
            <person name="Kucuk E."/>
            <person name="Khan H."/>
            <person name="Gibb E.A."/>
            <person name="Pandoh P."/>
            <person name="Kirk H."/>
            <person name="Zhao Y."/>
            <person name="Jones M."/>
            <person name="Mungall A.J."/>
            <person name="Coope R."/>
            <person name="Pleasance S."/>
            <person name="Moore R.A."/>
            <person name="Holt R.A."/>
            <person name="Round J.M."/>
            <person name="Ohora S."/>
            <person name="Walle B.V."/>
            <person name="Veldhoen N."/>
            <person name="Helbing C.C."/>
            <person name="Birol I."/>
        </authorList>
    </citation>
    <scope>NUCLEOTIDE SEQUENCE [LARGE SCALE GENOMIC DNA]</scope>
</reference>